<gene>
    <name evidence="2" type="ORF">J8C05_13765</name>
</gene>
<keyword evidence="1" id="KW-0472">Membrane</keyword>
<dbReference type="EMBL" id="CP072643">
    <property type="protein sequence ID" value="QUV95091.1"/>
    <property type="molecule type" value="Genomic_DNA"/>
</dbReference>
<evidence type="ECO:0000256" key="1">
    <source>
        <dbReference type="SAM" id="Phobius"/>
    </source>
</evidence>
<feature type="transmembrane region" description="Helical" evidence="1">
    <location>
        <begin position="38"/>
        <end position="55"/>
    </location>
</feature>
<keyword evidence="1" id="KW-0812">Transmembrane</keyword>
<protein>
    <submittedName>
        <fullName evidence="2">Uncharacterized protein</fullName>
    </submittedName>
</protein>
<evidence type="ECO:0000313" key="2">
    <source>
        <dbReference type="EMBL" id="QUV95091.1"/>
    </source>
</evidence>
<feature type="transmembrane region" description="Helical" evidence="1">
    <location>
        <begin position="93"/>
        <end position="116"/>
    </location>
</feature>
<dbReference type="RefSeq" id="WP_211423331.1">
    <property type="nucleotide sequence ID" value="NZ_CP072643.1"/>
</dbReference>
<evidence type="ECO:0000313" key="3">
    <source>
        <dbReference type="Proteomes" id="UP000677668"/>
    </source>
</evidence>
<organism evidence="2 3">
    <name type="scientific">Chloracidobacterium sp. N</name>
    <dbReference type="NCBI Taxonomy" id="2821540"/>
    <lineage>
        <taxon>Bacteria</taxon>
        <taxon>Pseudomonadati</taxon>
        <taxon>Acidobacteriota</taxon>
        <taxon>Terriglobia</taxon>
        <taxon>Terriglobales</taxon>
        <taxon>Acidobacteriaceae</taxon>
        <taxon>Chloracidobacterium</taxon>
        <taxon>Chloracidobacterium aggregatum</taxon>
    </lineage>
</organism>
<proteinExistence type="predicted"/>
<keyword evidence="3" id="KW-1185">Reference proteome</keyword>
<keyword evidence="1" id="KW-1133">Transmembrane helix</keyword>
<accession>A0ABX8B6C4</accession>
<name>A0ABX8B6C4_9BACT</name>
<reference evidence="2 3" key="1">
    <citation type="submission" date="2021-03" db="EMBL/GenBank/DDBJ databases">
        <title>Genomic and phenotypic characterization of Chloracidobacterium isolates provides evidence for multiple species.</title>
        <authorList>
            <person name="Saini M.K."/>
            <person name="Costas A.M.G."/>
            <person name="Tank M."/>
            <person name="Bryant D.A."/>
        </authorList>
    </citation>
    <scope>NUCLEOTIDE SEQUENCE [LARGE SCALE GENOMIC DNA]</scope>
    <source>
        <strain evidence="2 3">N</strain>
    </source>
</reference>
<sequence>MKSLPMPLLSIANGAALMALSVIGYVLKDPANSGRTALIPGAFGVLLVLCGVLALRESLRKHAMHAASAVALLGTVGGLVPIVMSLVNGTFGARLLALALQIGMLLICGEMLALCINSFVQARRQRAQEAAG</sequence>
<feature type="transmembrane region" description="Helical" evidence="1">
    <location>
        <begin position="7"/>
        <end position="26"/>
    </location>
</feature>
<dbReference type="Proteomes" id="UP000677668">
    <property type="component" value="Chromosome 2"/>
</dbReference>
<feature type="transmembrane region" description="Helical" evidence="1">
    <location>
        <begin position="67"/>
        <end position="87"/>
    </location>
</feature>